<gene>
    <name evidence="1" type="ORF">DPMN_189487</name>
</gene>
<name>A0A9D4DSW4_DREPO</name>
<organism evidence="1 2">
    <name type="scientific">Dreissena polymorpha</name>
    <name type="common">Zebra mussel</name>
    <name type="synonym">Mytilus polymorpha</name>
    <dbReference type="NCBI Taxonomy" id="45954"/>
    <lineage>
        <taxon>Eukaryota</taxon>
        <taxon>Metazoa</taxon>
        <taxon>Spiralia</taxon>
        <taxon>Lophotrochozoa</taxon>
        <taxon>Mollusca</taxon>
        <taxon>Bivalvia</taxon>
        <taxon>Autobranchia</taxon>
        <taxon>Heteroconchia</taxon>
        <taxon>Euheterodonta</taxon>
        <taxon>Imparidentia</taxon>
        <taxon>Neoheterodontei</taxon>
        <taxon>Myida</taxon>
        <taxon>Dreissenoidea</taxon>
        <taxon>Dreissenidae</taxon>
        <taxon>Dreissena</taxon>
    </lineage>
</organism>
<keyword evidence="2" id="KW-1185">Reference proteome</keyword>
<comment type="caution">
    <text evidence="1">The sequence shown here is derived from an EMBL/GenBank/DDBJ whole genome shotgun (WGS) entry which is preliminary data.</text>
</comment>
<proteinExistence type="predicted"/>
<accession>A0A9D4DSW4</accession>
<dbReference type="EMBL" id="JAIWYP010000010">
    <property type="protein sequence ID" value="KAH3754806.1"/>
    <property type="molecule type" value="Genomic_DNA"/>
</dbReference>
<sequence length="56" mass="6150">MIVPLTSEAATLMSSFTSMTLLGRPETWQVCRAHQDPPNDVDPVVIGRHMDVPLTS</sequence>
<dbReference type="AlphaFoldDB" id="A0A9D4DSW4"/>
<evidence type="ECO:0000313" key="1">
    <source>
        <dbReference type="EMBL" id="KAH3754806.1"/>
    </source>
</evidence>
<reference evidence="1" key="2">
    <citation type="submission" date="2020-11" db="EMBL/GenBank/DDBJ databases">
        <authorList>
            <person name="McCartney M.A."/>
            <person name="Auch B."/>
            <person name="Kono T."/>
            <person name="Mallez S."/>
            <person name="Becker A."/>
            <person name="Gohl D.M."/>
            <person name="Silverstein K.A.T."/>
            <person name="Koren S."/>
            <person name="Bechman K.B."/>
            <person name="Herman A."/>
            <person name="Abrahante J.E."/>
            <person name="Garbe J."/>
        </authorList>
    </citation>
    <scope>NUCLEOTIDE SEQUENCE</scope>
    <source>
        <strain evidence="1">Duluth1</strain>
        <tissue evidence="1">Whole animal</tissue>
    </source>
</reference>
<dbReference type="Proteomes" id="UP000828390">
    <property type="component" value="Unassembled WGS sequence"/>
</dbReference>
<evidence type="ECO:0000313" key="2">
    <source>
        <dbReference type="Proteomes" id="UP000828390"/>
    </source>
</evidence>
<protein>
    <submittedName>
        <fullName evidence="1">Uncharacterized protein</fullName>
    </submittedName>
</protein>
<reference evidence="1" key="1">
    <citation type="journal article" date="2019" name="bioRxiv">
        <title>The Genome of the Zebra Mussel, Dreissena polymorpha: A Resource for Invasive Species Research.</title>
        <authorList>
            <person name="McCartney M.A."/>
            <person name="Auch B."/>
            <person name="Kono T."/>
            <person name="Mallez S."/>
            <person name="Zhang Y."/>
            <person name="Obille A."/>
            <person name="Becker A."/>
            <person name="Abrahante J.E."/>
            <person name="Garbe J."/>
            <person name="Badalamenti J.P."/>
            <person name="Herman A."/>
            <person name="Mangelson H."/>
            <person name="Liachko I."/>
            <person name="Sullivan S."/>
            <person name="Sone E.D."/>
            <person name="Koren S."/>
            <person name="Silverstein K.A.T."/>
            <person name="Beckman K.B."/>
            <person name="Gohl D.M."/>
        </authorList>
    </citation>
    <scope>NUCLEOTIDE SEQUENCE</scope>
    <source>
        <strain evidence="1">Duluth1</strain>
        <tissue evidence="1">Whole animal</tissue>
    </source>
</reference>